<evidence type="ECO:0000256" key="8">
    <source>
        <dbReference type="PIRSR" id="PIRSR000102-1"/>
    </source>
</evidence>
<dbReference type="Pfam" id="PF00056">
    <property type="entry name" value="Ldh_1_N"/>
    <property type="match status" value="1"/>
</dbReference>
<dbReference type="PANTHER" id="PTHR11540:SF16">
    <property type="entry name" value="MALATE DEHYDROGENASE, MITOCHONDRIAL"/>
    <property type="match status" value="1"/>
</dbReference>
<evidence type="ECO:0000256" key="12">
    <source>
        <dbReference type="RuleBase" id="RU003405"/>
    </source>
</evidence>
<feature type="binding site" evidence="10">
    <location>
        <begin position="169"/>
        <end position="171"/>
    </location>
    <ligand>
        <name>NAD(+)</name>
        <dbReference type="ChEBI" id="CHEBI:57540"/>
    </ligand>
</feature>
<feature type="binding site" evidence="9">
    <location>
        <position position="133"/>
    </location>
    <ligand>
        <name>substrate</name>
    </ligand>
</feature>
<dbReference type="GO" id="GO:0006099">
    <property type="term" value="P:tricarboxylic acid cycle"/>
    <property type="evidence" value="ECO:0007669"/>
    <property type="project" value="UniProtKB-KW"/>
</dbReference>
<comment type="caution">
    <text evidence="15">The sequence shown here is derived from an EMBL/GenBank/DDBJ whole genome shotgun (WGS) entry which is preliminary data.</text>
</comment>
<evidence type="ECO:0000256" key="10">
    <source>
        <dbReference type="PIRSR" id="PIRSR000102-3"/>
    </source>
</evidence>
<dbReference type="PROSITE" id="PS00068">
    <property type="entry name" value="MDH"/>
    <property type="match status" value="1"/>
</dbReference>
<feature type="binding site" evidence="10">
    <location>
        <position position="86"/>
    </location>
    <ligand>
        <name>NAD(+)</name>
        <dbReference type="ChEBI" id="CHEBI:57540"/>
    </ligand>
</feature>
<dbReference type="GO" id="GO:0006108">
    <property type="term" value="P:malate metabolic process"/>
    <property type="evidence" value="ECO:0007669"/>
    <property type="project" value="InterPro"/>
</dbReference>
<evidence type="ECO:0000313" key="15">
    <source>
        <dbReference type="EMBL" id="KAI3429685.1"/>
    </source>
</evidence>
<dbReference type="EMBL" id="SIDB01000008">
    <property type="protein sequence ID" value="KAI3429685.1"/>
    <property type="molecule type" value="Genomic_DNA"/>
</dbReference>
<evidence type="ECO:0000313" key="16">
    <source>
        <dbReference type="Proteomes" id="UP001055712"/>
    </source>
</evidence>
<comment type="subunit">
    <text evidence="2">Homodimer.</text>
</comment>
<evidence type="ECO:0000256" key="2">
    <source>
        <dbReference type="ARBA" id="ARBA00011738"/>
    </source>
</evidence>
<dbReference type="Gene3D" id="3.40.50.720">
    <property type="entry name" value="NAD(P)-binding Rossmann-like Domain"/>
    <property type="match status" value="1"/>
</dbReference>
<sequence length="367" mass="38493">MAAPRCSAKVQRLSTFSGMKAIGQQSSMRAASPITSSRQQVVRAARSQLAIEARKVAVLGAAGGIGQPLSLLLKMNRMISQLALYDIANVAGVAADLSHCNTNTKVTAYTGPEELAEALKGADLVVIPAGVPRKPGMTRDDLFNINAGIVKGLCEAIAVNCPDAVINIISNPVNSTVPICAEVLKKAGAYKPRKVMGVTTLDVVRSNTFVAEANQLDTKEVDVPVIGGHAGETILPLLSQAKPKVEFTAEDAAAMTKKIQNAGTDVVNAKAGTGSATLSMAYAAARMAESVLLGLNGEKDIYECTYTESDVMPGFQYFASKVLLGPGGIEKFQPLPELSEFEQQGLVAMKELLTANIQAGVEFANKA</sequence>
<dbReference type="Gene3D" id="3.90.110.10">
    <property type="entry name" value="Lactate dehydrogenase/glycoside hydrolase, family 4, C-terminal"/>
    <property type="match status" value="1"/>
</dbReference>
<keyword evidence="5 11" id="KW-0560">Oxidoreductase</keyword>
<comment type="similarity">
    <text evidence="1">Belongs to the LDH/MDH superfamily. MDH type 1 family.</text>
</comment>
<dbReference type="PANTHER" id="PTHR11540">
    <property type="entry name" value="MALATE AND LACTATE DEHYDROGENASE"/>
    <property type="match status" value="1"/>
</dbReference>
<keyword evidence="16" id="KW-1185">Reference proteome</keyword>
<dbReference type="Pfam" id="PF02866">
    <property type="entry name" value="Ldh_1_C"/>
    <property type="match status" value="1"/>
</dbReference>
<evidence type="ECO:0000256" key="5">
    <source>
        <dbReference type="ARBA" id="ARBA00023002"/>
    </source>
</evidence>
<evidence type="ECO:0000259" key="13">
    <source>
        <dbReference type="Pfam" id="PF00056"/>
    </source>
</evidence>
<feature type="binding site" evidence="10">
    <location>
        <position position="146"/>
    </location>
    <ligand>
        <name>NAD(+)</name>
        <dbReference type="ChEBI" id="CHEBI:57540"/>
    </ligand>
</feature>
<protein>
    <recommendedName>
        <fullName evidence="3 12">Malate dehydrogenase</fullName>
        <ecNumber evidence="3 12">1.1.1.37</ecNumber>
    </recommendedName>
</protein>
<accession>A0A9D4YWQ9</accession>
<dbReference type="FunFam" id="3.90.110.10:FF:000001">
    <property type="entry name" value="Malate dehydrogenase"/>
    <property type="match status" value="1"/>
</dbReference>
<feature type="binding site" evidence="10">
    <location>
        <begin position="60"/>
        <end position="66"/>
    </location>
    <ligand>
        <name>NAD(+)</name>
        <dbReference type="ChEBI" id="CHEBI:57540"/>
    </ligand>
</feature>
<comment type="catalytic activity">
    <reaction evidence="7 12">
        <text>(S)-malate + NAD(+) = oxaloacetate + NADH + H(+)</text>
        <dbReference type="Rhea" id="RHEA:21432"/>
        <dbReference type="ChEBI" id="CHEBI:15378"/>
        <dbReference type="ChEBI" id="CHEBI:15589"/>
        <dbReference type="ChEBI" id="CHEBI:16452"/>
        <dbReference type="ChEBI" id="CHEBI:57540"/>
        <dbReference type="ChEBI" id="CHEBI:57945"/>
        <dbReference type="EC" id="1.1.1.37"/>
    </reaction>
</comment>
<dbReference type="OrthoDB" id="4069699at2759"/>
<dbReference type="InterPro" id="IPR001252">
    <property type="entry name" value="Malate_DH_AS"/>
</dbReference>
<dbReference type="InterPro" id="IPR001557">
    <property type="entry name" value="L-lactate/malate_DH"/>
</dbReference>
<evidence type="ECO:0000256" key="1">
    <source>
        <dbReference type="ARBA" id="ARBA00008824"/>
    </source>
</evidence>
<feature type="binding site" evidence="9">
    <location>
        <position position="139"/>
    </location>
    <ligand>
        <name>substrate</name>
    </ligand>
</feature>
<feature type="domain" description="Lactate/malate dehydrogenase C-terminal" evidence="14">
    <location>
        <begin position="199"/>
        <end position="363"/>
    </location>
</feature>
<evidence type="ECO:0000256" key="11">
    <source>
        <dbReference type="RuleBase" id="RU003369"/>
    </source>
</evidence>
<reference evidence="15" key="1">
    <citation type="journal article" date="2019" name="Plant J.">
        <title>Chlorella vulgaris genome assembly and annotation reveals the molecular basis for metabolic acclimation to high light conditions.</title>
        <authorList>
            <person name="Cecchin M."/>
            <person name="Marcolungo L."/>
            <person name="Rossato M."/>
            <person name="Girolomoni L."/>
            <person name="Cosentino E."/>
            <person name="Cuine S."/>
            <person name="Li-Beisson Y."/>
            <person name="Delledonne M."/>
            <person name="Ballottari M."/>
        </authorList>
    </citation>
    <scope>NUCLEOTIDE SEQUENCE</scope>
    <source>
        <strain evidence="15">211/11P</strain>
    </source>
</reference>
<dbReference type="SUPFAM" id="SSF56327">
    <property type="entry name" value="LDH C-terminal domain-like"/>
    <property type="match status" value="1"/>
</dbReference>
<feature type="binding site" evidence="9">
    <location>
        <position position="171"/>
    </location>
    <ligand>
        <name>substrate</name>
    </ligand>
</feature>
<dbReference type="Proteomes" id="UP001055712">
    <property type="component" value="Unassembled WGS sequence"/>
</dbReference>
<name>A0A9D4YWQ9_CHLVU</name>
<feature type="active site" description="Proton acceptor" evidence="8">
    <location>
        <position position="229"/>
    </location>
</feature>
<dbReference type="InterPro" id="IPR010097">
    <property type="entry name" value="Malate_DH_type1"/>
</dbReference>
<dbReference type="GO" id="GO:0030060">
    <property type="term" value="F:L-malate dehydrogenase (NAD+) activity"/>
    <property type="evidence" value="ECO:0007669"/>
    <property type="project" value="UniProtKB-EC"/>
</dbReference>
<proteinExistence type="inferred from homology"/>
<dbReference type="AlphaFoldDB" id="A0A9D4YWQ9"/>
<dbReference type="InterPro" id="IPR022383">
    <property type="entry name" value="Lactate/malate_DH_C"/>
</dbReference>
<evidence type="ECO:0000256" key="6">
    <source>
        <dbReference type="ARBA" id="ARBA00023027"/>
    </source>
</evidence>
<gene>
    <name evidence="15" type="ORF">D9Q98_005770</name>
</gene>
<evidence type="ECO:0000256" key="4">
    <source>
        <dbReference type="ARBA" id="ARBA00022532"/>
    </source>
</evidence>
<dbReference type="CDD" id="cd01337">
    <property type="entry name" value="MDH_glyoxysomal_mitochondrial"/>
    <property type="match status" value="1"/>
</dbReference>
<evidence type="ECO:0000256" key="3">
    <source>
        <dbReference type="ARBA" id="ARBA00012995"/>
    </source>
</evidence>
<organism evidence="15 16">
    <name type="scientific">Chlorella vulgaris</name>
    <name type="common">Green alga</name>
    <dbReference type="NCBI Taxonomy" id="3077"/>
    <lineage>
        <taxon>Eukaryota</taxon>
        <taxon>Viridiplantae</taxon>
        <taxon>Chlorophyta</taxon>
        <taxon>core chlorophytes</taxon>
        <taxon>Trebouxiophyceae</taxon>
        <taxon>Chlorellales</taxon>
        <taxon>Chlorellaceae</taxon>
        <taxon>Chlorella clade</taxon>
        <taxon>Chlorella</taxon>
    </lineage>
</organism>
<dbReference type="GO" id="GO:0005739">
    <property type="term" value="C:mitochondrion"/>
    <property type="evidence" value="ECO:0007669"/>
    <property type="project" value="TreeGrafter"/>
</dbReference>
<evidence type="ECO:0000256" key="9">
    <source>
        <dbReference type="PIRSR" id="PIRSR000102-2"/>
    </source>
</evidence>
<dbReference type="EC" id="1.1.1.37" evidence="3 12"/>
<keyword evidence="6 10" id="KW-0520">NAD</keyword>
<reference evidence="15" key="2">
    <citation type="submission" date="2020-11" db="EMBL/GenBank/DDBJ databases">
        <authorList>
            <person name="Cecchin M."/>
            <person name="Marcolungo L."/>
            <person name="Rossato M."/>
            <person name="Girolomoni L."/>
            <person name="Cosentino E."/>
            <person name="Cuine S."/>
            <person name="Li-Beisson Y."/>
            <person name="Delledonne M."/>
            <person name="Ballottari M."/>
        </authorList>
    </citation>
    <scope>NUCLEOTIDE SEQUENCE</scope>
    <source>
        <strain evidence="15">211/11P</strain>
        <tissue evidence="15">Whole cell</tissue>
    </source>
</reference>
<feature type="binding site" evidence="10">
    <location>
        <position position="280"/>
    </location>
    <ligand>
        <name>NAD(+)</name>
        <dbReference type="ChEBI" id="CHEBI:57540"/>
    </ligand>
</feature>
<dbReference type="InterPro" id="IPR036291">
    <property type="entry name" value="NAD(P)-bd_dom_sf"/>
</dbReference>
<dbReference type="InterPro" id="IPR001236">
    <property type="entry name" value="Lactate/malate_DH_N"/>
</dbReference>
<feature type="binding site" evidence="9">
    <location>
        <position position="205"/>
    </location>
    <ligand>
        <name>substrate</name>
    </ligand>
</feature>
<dbReference type="PIRSF" id="PIRSF000102">
    <property type="entry name" value="Lac_mal_DH"/>
    <property type="match status" value="1"/>
</dbReference>
<evidence type="ECO:0000256" key="7">
    <source>
        <dbReference type="ARBA" id="ARBA00048313"/>
    </source>
</evidence>
<dbReference type="FunFam" id="3.40.50.720:FF:000013">
    <property type="entry name" value="Malate dehydrogenase"/>
    <property type="match status" value="1"/>
</dbReference>
<evidence type="ECO:0000259" key="14">
    <source>
        <dbReference type="Pfam" id="PF02866"/>
    </source>
</evidence>
<dbReference type="InterPro" id="IPR015955">
    <property type="entry name" value="Lactate_DH/Glyco_Ohase_4_C"/>
</dbReference>
<dbReference type="SUPFAM" id="SSF51735">
    <property type="entry name" value="NAD(P)-binding Rossmann-fold domains"/>
    <property type="match status" value="1"/>
</dbReference>
<dbReference type="NCBIfam" id="TIGR01772">
    <property type="entry name" value="MDH_euk_gproteo"/>
    <property type="match status" value="1"/>
</dbReference>
<keyword evidence="4 12" id="KW-0816">Tricarboxylic acid cycle</keyword>
<feature type="domain" description="Lactate/malate dehydrogenase N-terminal" evidence="13">
    <location>
        <begin position="55"/>
        <end position="197"/>
    </location>
</feature>